<evidence type="ECO:0008006" key="3">
    <source>
        <dbReference type="Google" id="ProtNLM"/>
    </source>
</evidence>
<keyword evidence="2" id="KW-1185">Reference proteome</keyword>
<gene>
    <name evidence="1" type="ORF">FA13DRAFT_258570</name>
</gene>
<accession>A0A4Y7TG53</accession>
<dbReference type="InterPro" id="IPR032675">
    <property type="entry name" value="LRR_dom_sf"/>
</dbReference>
<reference evidence="1 2" key="1">
    <citation type="journal article" date="2019" name="Nat. Ecol. Evol.">
        <title>Megaphylogeny resolves global patterns of mushroom evolution.</title>
        <authorList>
            <person name="Varga T."/>
            <person name="Krizsan K."/>
            <person name="Foldi C."/>
            <person name="Dima B."/>
            <person name="Sanchez-Garcia M."/>
            <person name="Sanchez-Ramirez S."/>
            <person name="Szollosi G.J."/>
            <person name="Szarkandi J.G."/>
            <person name="Papp V."/>
            <person name="Albert L."/>
            <person name="Andreopoulos W."/>
            <person name="Angelini C."/>
            <person name="Antonin V."/>
            <person name="Barry K.W."/>
            <person name="Bougher N.L."/>
            <person name="Buchanan P."/>
            <person name="Buyck B."/>
            <person name="Bense V."/>
            <person name="Catcheside P."/>
            <person name="Chovatia M."/>
            <person name="Cooper J."/>
            <person name="Damon W."/>
            <person name="Desjardin D."/>
            <person name="Finy P."/>
            <person name="Geml J."/>
            <person name="Haridas S."/>
            <person name="Hughes K."/>
            <person name="Justo A."/>
            <person name="Karasinski D."/>
            <person name="Kautmanova I."/>
            <person name="Kiss B."/>
            <person name="Kocsube S."/>
            <person name="Kotiranta H."/>
            <person name="LaButti K.M."/>
            <person name="Lechner B.E."/>
            <person name="Liimatainen K."/>
            <person name="Lipzen A."/>
            <person name="Lukacs Z."/>
            <person name="Mihaltcheva S."/>
            <person name="Morgado L.N."/>
            <person name="Niskanen T."/>
            <person name="Noordeloos M.E."/>
            <person name="Ohm R.A."/>
            <person name="Ortiz-Santana B."/>
            <person name="Ovrebo C."/>
            <person name="Racz N."/>
            <person name="Riley R."/>
            <person name="Savchenko A."/>
            <person name="Shiryaev A."/>
            <person name="Soop K."/>
            <person name="Spirin V."/>
            <person name="Szebenyi C."/>
            <person name="Tomsovsky M."/>
            <person name="Tulloss R.E."/>
            <person name="Uehling J."/>
            <person name="Grigoriev I.V."/>
            <person name="Vagvolgyi C."/>
            <person name="Papp T."/>
            <person name="Martin F.M."/>
            <person name="Miettinen O."/>
            <person name="Hibbett D.S."/>
            <person name="Nagy L.G."/>
        </authorList>
    </citation>
    <scope>NUCLEOTIDE SEQUENCE [LARGE SCALE GENOMIC DNA]</scope>
    <source>
        <strain evidence="1 2">FP101781</strain>
    </source>
</reference>
<dbReference type="Gene3D" id="3.80.10.10">
    <property type="entry name" value="Ribonuclease Inhibitor"/>
    <property type="match status" value="1"/>
</dbReference>
<evidence type="ECO:0000313" key="2">
    <source>
        <dbReference type="Proteomes" id="UP000298030"/>
    </source>
</evidence>
<dbReference type="SUPFAM" id="SSF52047">
    <property type="entry name" value="RNI-like"/>
    <property type="match status" value="1"/>
</dbReference>
<name>A0A4Y7TG53_COPMI</name>
<protein>
    <recommendedName>
        <fullName evidence="3">F-box domain-containing protein</fullName>
    </recommendedName>
</protein>
<dbReference type="Proteomes" id="UP000298030">
    <property type="component" value="Unassembled WGS sequence"/>
</dbReference>
<evidence type="ECO:0000313" key="1">
    <source>
        <dbReference type="EMBL" id="TEB32489.1"/>
    </source>
</evidence>
<dbReference type="AlphaFoldDB" id="A0A4Y7TG53"/>
<sequence>MQSMQIATNWVPGALAPRLEDFMWIAPRSLEDVFGEDVVTHFPVCMALFLGPTVTSTRIQMDLHNHLYQSVLEASSDQLHPRLRKLHIEIHDLLDEDLPENEILPFIHDHVTCANSPSLAELRVSGMYVAPCLTSTTIRHLGTLPRLAVLDLDDFEDLPFLCLPAGADIGGAFPSLQNVKLSSTSLSGITHFLEHFPPLAG</sequence>
<proteinExistence type="predicted"/>
<comment type="caution">
    <text evidence="1">The sequence shown here is derived from an EMBL/GenBank/DDBJ whole genome shotgun (WGS) entry which is preliminary data.</text>
</comment>
<dbReference type="EMBL" id="QPFP01000015">
    <property type="protein sequence ID" value="TEB32489.1"/>
    <property type="molecule type" value="Genomic_DNA"/>
</dbReference>
<organism evidence="1 2">
    <name type="scientific">Coprinellus micaceus</name>
    <name type="common">Glistening ink-cap mushroom</name>
    <name type="synonym">Coprinus micaceus</name>
    <dbReference type="NCBI Taxonomy" id="71717"/>
    <lineage>
        <taxon>Eukaryota</taxon>
        <taxon>Fungi</taxon>
        <taxon>Dikarya</taxon>
        <taxon>Basidiomycota</taxon>
        <taxon>Agaricomycotina</taxon>
        <taxon>Agaricomycetes</taxon>
        <taxon>Agaricomycetidae</taxon>
        <taxon>Agaricales</taxon>
        <taxon>Agaricineae</taxon>
        <taxon>Psathyrellaceae</taxon>
        <taxon>Coprinellus</taxon>
    </lineage>
</organism>